<dbReference type="PANTHER" id="PTHR45916:SF1">
    <property type="entry name" value="STRUCTURAL MAINTENANCE OF CHROMOSOMES PROTEIN 5"/>
    <property type="match status" value="1"/>
</dbReference>
<evidence type="ECO:0000256" key="3">
    <source>
        <dbReference type="ARBA" id="ARBA00023054"/>
    </source>
</evidence>
<dbReference type="Proteomes" id="UP000079169">
    <property type="component" value="Unplaced"/>
</dbReference>
<dbReference type="Gene3D" id="3.40.50.300">
    <property type="entry name" value="P-loop containing nucleotide triphosphate hydrolases"/>
    <property type="match status" value="2"/>
</dbReference>
<keyword evidence="3 4" id="KW-0175">Coiled coil</keyword>
<dbReference type="STRING" id="121845.A0A1S3DAI6"/>
<feature type="coiled-coil region" evidence="4">
    <location>
        <begin position="163"/>
        <end position="211"/>
    </location>
</feature>
<sequence>MAGVAGTIIRIKCRNFLTYDSMEVFPGDKLNVIIGPNGTGKSTIACAIVLGLGGKPAVIGRSKQLSAFVQYGQTKASVEIELFNPDAVNYVIKRVFDTKNESKWNVNGRQSTEQQVRSLVAKLNIQIDNLCQFLPQDRVQDFAKMNKQQLFYNTLKSIGGVEMENTMDKLKDLQRHFSSLKKTIESKSKNLDQETIDNQRLEGEVENSNERKKLVDHIELMNKKKAWLVYDGKCKEKDVLKIEAEAINKKYQAEKLRAKPMEDKLKQINQRIKNVQAQIAPLSNTKQQNYSGEIYEPMLLEINIKRPEFTRQIETLLSRDDLLAFTCERAEDAGILLRELREVRKWRVNIVTMPDENKRRSIRPSPYPIAELRRYGFECFASDILEAPDGIQTYLHLNYGLRSIPIGGKQVATHHYNSTIPKQISTYFSDESMYSVFTSQYSGNVISSTNPLKKNVEYFNASADPEISTQLNTSHGCKRMCFEATRAEYDFENYGITIRVKFRGESDLKELDGHRQSGGERAVSTALYMLAMQGLTSVPFRLVDEINQGMDVINERKVFQLLLRIVDHSSTSCQYFLITPKLLRDMEYSKDTNVICIYNGQHALSHDQFNVASFIDIARRKMIDSH</sequence>
<reference evidence="7" key="1">
    <citation type="submission" date="2025-08" db="UniProtKB">
        <authorList>
            <consortium name="RefSeq"/>
        </authorList>
    </citation>
    <scope>IDENTIFICATION</scope>
</reference>
<dbReference type="SUPFAM" id="SSF52540">
    <property type="entry name" value="P-loop containing nucleoside triphosphate hydrolases"/>
    <property type="match status" value="1"/>
</dbReference>
<evidence type="ECO:0000256" key="4">
    <source>
        <dbReference type="SAM" id="Coils"/>
    </source>
</evidence>
<proteinExistence type="inferred from homology"/>
<evidence type="ECO:0000313" key="7">
    <source>
        <dbReference type="RefSeq" id="XP_008477888.2"/>
    </source>
</evidence>
<dbReference type="GeneID" id="103514763"/>
<organism evidence="6 7">
    <name type="scientific">Diaphorina citri</name>
    <name type="common">Asian citrus psyllid</name>
    <dbReference type="NCBI Taxonomy" id="121845"/>
    <lineage>
        <taxon>Eukaryota</taxon>
        <taxon>Metazoa</taxon>
        <taxon>Ecdysozoa</taxon>
        <taxon>Arthropoda</taxon>
        <taxon>Hexapoda</taxon>
        <taxon>Insecta</taxon>
        <taxon>Pterygota</taxon>
        <taxon>Neoptera</taxon>
        <taxon>Paraneoptera</taxon>
        <taxon>Hemiptera</taxon>
        <taxon>Sternorrhyncha</taxon>
        <taxon>Psylloidea</taxon>
        <taxon>Psyllidae</taxon>
        <taxon>Diaphorininae</taxon>
        <taxon>Diaphorina</taxon>
    </lineage>
</organism>
<comment type="similarity">
    <text evidence="1">Belongs to the SMC family. SMC5 subfamily.</text>
</comment>
<accession>A0A1S3DAI6</accession>
<dbReference type="PaxDb" id="121845-A0A1S3DAI6"/>
<protein>
    <recommendedName>
        <fullName evidence="2">Structural maintenance of chromosomes protein 5</fullName>
    </recommendedName>
</protein>
<dbReference type="GO" id="GO:0030915">
    <property type="term" value="C:Smc5-Smc6 complex"/>
    <property type="evidence" value="ECO:0007669"/>
    <property type="project" value="TreeGrafter"/>
</dbReference>
<dbReference type="GO" id="GO:0005634">
    <property type="term" value="C:nucleus"/>
    <property type="evidence" value="ECO:0007669"/>
    <property type="project" value="TreeGrafter"/>
</dbReference>
<dbReference type="AlphaFoldDB" id="A0A1S3DAI6"/>
<feature type="domain" description="RecF/RecN/SMC N-terminal" evidence="5">
    <location>
        <begin position="8"/>
        <end position="580"/>
    </location>
</feature>
<keyword evidence="6" id="KW-1185">Reference proteome</keyword>
<dbReference type="PANTHER" id="PTHR45916">
    <property type="entry name" value="STRUCTURAL MAINTENANCE OF CHROMOSOMES PROTEIN 5"/>
    <property type="match status" value="1"/>
</dbReference>
<dbReference type="Pfam" id="PF02463">
    <property type="entry name" value="SMC_N"/>
    <property type="match status" value="1"/>
</dbReference>
<evidence type="ECO:0000259" key="5">
    <source>
        <dbReference type="Pfam" id="PF02463"/>
    </source>
</evidence>
<dbReference type="GO" id="GO:0000724">
    <property type="term" value="P:double-strand break repair via homologous recombination"/>
    <property type="evidence" value="ECO:0007669"/>
    <property type="project" value="TreeGrafter"/>
</dbReference>
<dbReference type="InterPro" id="IPR027417">
    <property type="entry name" value="P-loop_NTPase"/>
</dbReference>
<name>A0A1S3DAI6_DIACI</name>
<gene>
    <name evidence="7" type="primary">LOC103514763</name>
</gene>
<dbReference type="GO" id="GO:0003697">
    <property type="term" value="F:single-stranded DNA binding"/>
    <property type="evidence" value="ECO:0007669"/>
    <property type="project" value="TreeGrafter"/>
</dbReference>
<evidence type="ECO:0000256" key="1">
    <source>
        <dbReference type="ARBA" id="ARBA00010171"/>
    </source>
</evidence>
<dbReference type="InterPro" id="IPR003395">
    <property type="entry name" value="RecF/RecN/SMC_N"/>
</dbReference>
<dbReference type="RefSeq" id="XP_008477888.2">
    <property type="nucleotide sequence ID" value="XM_008479666.3"/>
</dbReference>
<evidence type="ECO:0000313" key="6">
    <source>
        <dbReference type="Proteomes" id="UP000079169"/>
    </source>
</evidence>
<dbReference type="KEGG" id="dci:103514763"/>
<evidence type="ECO:0000256" key="2">
    <source>
        <dbReference type="ARBA" id="ARBA00018687"/>
    </source>
</evidence>